<sequence length="266" mass="29049">MGAAIGVRNVTKGFHLKRRGHFSVLEDVSFNVAAGEFVTLVGPSGCGKTTLLDLIAGLAKPDRGQILVDGRAVEGPGLDRGVVFQQYALFPWQTALGNIEFGLAAKGVAKPERTEKARAFLGLVGLSGFGDRYPHELSGGMKQRVAIARALSFEPDVLLMDEPFAALDAQTRETLQDELLRIWQRTGTTIVFITHSIDEAIYLGQRVLVMAAAPGRVTHALDVNLERLDLNEDLRSKPEFVQLRHEIWQLTHQPRAVSRAAVAYAA</sequence>
<comment type="caution">
    <text evidence="8">The sequence shown here is derived from an EMBL/GenBank/DDBJ whole genome shotgun (WGS) entry which is preliminary data.</text>
</comment>
<evidence type="ECO:0000313" key="9">
    <source>
        <dbReference type="Proteomes" id="UP000592780"/>
    </source>
</evidence>
<keyword evidence="6 8" id="KW-0067">ATP-binding</keyword>
<feature type="domain" description="ABC transporter" evidence="7">
    <location>
        <begin position="5"/>
        <end position="237"/>
    </location>
</feature>
<keyword evidence="9" id="KW-1185">Reference proteome</keyword>
<dbReference type="InterPro" id="IPR017871">
    <property type="entry name" value="ABC_transporter-like_CS"/>
</dbReference>
<comment type="similarity">
    <text evidence="1">Belongs to the ABC transporter superfamily.</text>
</comment>
<accession>A0A7W8V5R3</accession>
<dbReference type="PROSITE" id="PS00211">
    <property type="entry name" value="ABC_TRANSPORTER_1"/>
    <property type="match status" value="1"/>
</dbReference>
<keyword evidence="4" id="KW-0472">Membrane</keyword>
<evidence type="ECO:0000256" key="3">
    <source>
        <dbReference type="ARBA" id="ARBA00022475"/>
    </source>
</evidence>
<evidence type="ECO:0000256" key="1">
    <source>
        <dbReference type="ARBA" id="ARBA00005417"/>
    </source>
</evidence>
<evidence type="ECO:0000313" key="8">
    <source>
        <dbReference type="EMBL" id="MBB5423893.1"/>
    </source>
</evidence>
<dbReference type="AlphaFoldDB" id="A0A7W8V5R3"/>
<keyword evidence="3" id="KW-1003">Cell membrane</keyword>
<dbReference type="SUPFAM" id="SSF52540">
    <property type="entry name" value="P-loop containing nucleoside triphosphate hydrolases"/>
    <property type="match status" value="1"/>
</dbReference>
<dbReference type="PANTHER" id="PTHR42788:SF13">
    <property type="entry name" value="ALIPHATIC SULFONATES IMPORT ATP-BINDING PROTEIN SSUB"/>
    <property type="match status" value="1"/>
</dbReference>
<dbReference type="PROSITE" id="PS50893">
    <property type="entry name" value="ABC_TRANSPORTER_2"/>
    <property type="match status" value="1"/>
</dbReference>
<dbReference type="InterPro" id="IPR027417">
    <property type="entry name" value="P-loop_NTPase"/>
</dbReference>
<evidence type="ECO:0000256" key="4">
    <source>
        <dbReference type="ARBA" id="ARBA00022519"/>
    </source>
</evidence>
<reference evidence="8 9" key="1">
    <citation type="submission" date="2020-08" db="EMBL/GenBank/DDBJ databases">
        <title>Genomic Encyclopedia of Type Strains, Phase IV (KMG-V): Genome sequencing to study the core and pangenomes of soil and plant-associated prokaryotes.</title>
        <authorList>
            <person name="Whitman W."/>
        </authorList>
    </citation>
    <scope>NUCLEOTIDE SEQUENCE [LARGE SCALE GENOMIC DNA]</scope>
    <source>
        <strain evidence="8 9">JPY158</strain>
    </source>
</reference>
<dbReference type="EMBL" id="JACHDD010000003">
    <property type="protein sequence ID" value="MBB5423893.1"/>
    <property type="molecule type" value="Genomic_DNA"/>
</dbReference>
<dbReference type="RefSeq" id="WP_184129419.1">
    <property type="nucleotide sequence ID" value="NZ_JACHDD010000003.1"/>
</dbReference>
<dbReference type="Proteomes" id="UP000592780">
    <property type="component" value="Unassembled WGS sequence"/>
</dbReference>
<keyword evidence="5" id="KW-0547">Nucleotide-binding</keyword>
<gene>
    <name evidence="8" type="ORF">HDG40_002037</name>
</gene>
<proteinExistence type="inferred from homology"/>
<dbReference type="GO" id="GO:0016887">
    <property type="term" value="F:ATP hydrolysis activity"/>
    <property type="evidence" value="ECO:0007669"/>
    <property type="project" value="InterPro"/>
</dbReference>
<name>A0A7W8V5R3_PARAM</name>
<dbReference type="PANTHER" id="PTHR42788">
    <property type="entry name" value="TAURINE IMPORT ATP-BINDING PROTEIN-RELATED"/>
    <property type="match status" value="1"/>
</dbReference>
<dbReference type="SMART" id="SM00382">
    <property type="entry name" value="AAA"/>
    <property type="match status" value="1"/>
</dbReference>
<dbReference type="Pfam" id="PF00005">
    <property type="entry name" value="ABC_tran"/>
    <property type="match status" value="1"/>
</dbReference>
<organism evidence="8 9">
    <name type="scientific">Paraburkholderia atlantica</name>
    <dbReference type="NCBI Taxonomy" id="2654982"/>
    <lineage>
        <taxon>Bacteria</taxon>
        <taxon>Pseudomonadati</taxon>
        <taxon>Pseudomonadota</taxon>
        <taxon>Betaproteobacteria</taxon>
        <taxon>Burkholderiales</taxon>
        <taxon>Burkholderiaceae</taxon>
        <taxon>Paraburkholderia</taxon>
    </lineage>
</organism>
<evidence type="ECO:0000259" key="7">
    <source>
        <dbReference type="PROSITE" id="PS50893"/>
    </source>
</evidence>
<dbReference type="InterPro" id="IPR003593">
    <property type="entry name" value="AAA+_ATPase"/>
</dbReference>
<evidence type="ECO:0000256" key="2">
    <source>
        <dbReference type="ARBA" id="ARBA00022448"/>
    </source>
</evidence>
<evidence type="ECO:0000256" key="6">
    <source>
        <dbReference type="ARBA" id="ARBA00022840"/>
    </source>
</evidence>
<keyword evidence="2" id="KW-0813">Transport</keyword>
<dbReference type="Gene3D" id="3.40.50.300">
    <property type="entry name" value="P-loop containing nucleotide triphosphate hydrolases"/>
    <property type="match status" value="1"/>
</dbReference>
<dbReference type="CDD" id="cd03293">
    <property type="entry name" value="ABC_NrtD_SsuB_transporters"/>
    <property type="match status" value="1"/>
</dbReference>
<evidence type="ECO:0000256" key="5">
    <source>
        <dbReference type="ARBA" id="ARBA00022741"/>
    </source>
</evidence>
<dbReference type="InterPro" id="IPR003439">
    <property type="entry name" value="ABC_transporter-like_ATP-bd"/>
</dbReference>
<dbReference type="InterPro" id="IPR050166">
    <property type="entry name" value="ABC_transporter_ATP-bind"/>
</dbReference>
<keyword evidence="4" id="KW-0997">Cell inner membrane</keyword>
<protein>
    <submittedName>
        <fullName evidence="8">NitT/TauT family transport system ATP-binding protein</fullName>
    </submittedName>
</protein>
<dbReference type="GO" id="GO:0005524">
    <property type="term" value="F:ATP binding"/>
    <property type="evidence" value="ECO:0007669"/>
    <property type="project" value="UniProtKB-KW"/>
</dbReference>